<evidence type="ECO:0000313" key="3">
    <source>
        <dbReference type="Proteomes" id="UP000266239"/>
    </source>
</evidence>
<proteinExistence type="predicted"/>
<organism evidence="2 4">
    <name type="scientific">Aphanomyces astaci</name>
    <name type="common">Crayfish plague agent</name>
    <dbReference type="NCBI Taxonomy" id="112090"/>
    <lineage>
        <taxon>Eukaryota</taxon>
        <taxon>Sar</taxon>
        <taxon>Stramenopiles</taxon>
        <taxon>Oomycota</taxon>
        <taxon>Saprolegniomycetes</taxon>
        <taxon>Saprolegniales</taxon>
        <taxon>Verrucalvaceae</taxon>
        <taxon>Aphanomyces</taxon>
    </lineage>
</organism>
<dbReference type="Proteomes" id="UP000266643">
    <property type="component" value="Unassembled WGS sequence"/>
</dbReference>
<name>A0A397D993_APHAT</name>
<dbReference type="Proteomes" id="UP000266239">
    <property type="component" value="Unassembled WGS sequence"/>
</dbReference>
<comment type="caution">
    <text evidence="2">The sequence shown here is derived from an EMBL/GenBank/DDBJ whole genome shotgun (WGS) entry which is preliminary data.</text>
</comment>
<accession>A0A397D993</accession>
<dbReference type="EMBL" id="QUTA01004914">
    <property type="protein sequence ID" value="RHY17932.1"/>
    <property type="molecule type" value="Genomic_DNA"/>
</dbReference>
<dbReference type="EMBL" id="QUTD01005970">
    <property type="protein sequence ID" value="RHY58347.1"/>
    <property type="molecule type" value="Genomic_DNA"/>
</dbReference>
<feature type="non-terminal residue" evidence="2">
    <location>
        <position position="1"/>
    </location>
</feature>
<evidence type="ECO:0000313" key="2">
    <source>
        <dbReference type="EMBL" id="RHY58347.1"/>
    </source>
</evidence>
<protein>
    <submittedName>
        <fullName evidence="2">Uncharacterized protein</fullName>
    </submittedName>
</protein>
<reference evidence="3 4" key="1">
    <citation type="submission" date="2018-08" db="EMBL/GenBank/DDBJ databases">
        <title>Aphanomyces genome sequencing and annotation.</title>
        <authorList>
            <person name="Minardi D."/>
            <person name="Oidtmann B."/>
            <person name="Van Der Giezen M."/>
            <person name="Studholme D.J."/>
        </authorList>
    </citation>
    <scope>NUCLEOTIDE SEQUENCE [LARGE SCALE GENOMIC DNA]</scope>
    <source>
        <strain evidence="2 4">D2</strain>
        <strain evidence="1 3">Yx</strain>
    </source>
</reference>
<gene>
    <name evidence="1" type="ORF">DYB25_002036</name>
    <name evidence="2" type="ORF">DYB30_004680</name>
</gene>
<evidence type="ECO:0000313" key="1">
    <source>
        <dbReference type="EMBL" id="RHY17932.1"/>
    </source>
</evidence>
<dbReference type="AlphaFoldDB" id="A0A397D993"/>
<evidence type="ECO:0000313" key="4">
    <source>
        <dbReference type="Proteomes" id="UP000266643"/>
    </source>
</evidence>
<sequence>GSSFADIMQKIWEEVKGHVKGRAVRGADGWTVETPGIEDWTSLMQFKQNKKIVDTSKTEHEWKQWLVKMKDKPVYLVIYEYGSIIGRQQELDDFTAACIRPLHTDRSGATAEASLRDVVANLRTQWGATFQADQVHYIFQFVAVHIFAAMLRSLDLSRKWTDRVKDALFRPSTALEHTPHVEILESSKRFDHKR</sequence>